<dbReference type="CDD" id="cd20262">
    <property type="entry name" value="Complex1_LYR_LYRM2"/>
    <property type="match status" value="1"/>
</dbReference>
<dbReference type="GO" id="GO:0005739">
    <property type="term" value="C:mitochondrion"/>
    <property type="evidence" value="ECO:0007669"/>
    <property type="project" value="UniProtKB-SubCell"/>
</dbReference>
<evidence type="ECO:0000256" key="3">
    <source>
        <dbReference type="ARBA" id="ARBA00022946"/>
    </source>
</evidence>
<proteinExistence type="inferred from homology"/>
<keyword evidence="3" id="KW-0809">Transit peptide</keyword>
<dbReference type="PANTHER" id="PTHR13675">
    <property type="entry name" value="LYR MOTIF-CONTAINING PROTEIN 2"/>
    <property type="match status" value="1"/>
</dbReference>
<gene>
    <name evidence="8" type="ORF">BJ878DRAFT_430266</name>
</gene>
<keyword evidence="9" id="KW-1185">Reference proteome</keyword>
<evidence type="ECO:0000256" key="4">
    <source>
        <dbReference type="ARBA" id="ARBA00023128"/>
    </source>
</evidence>
<evidence type="ECO:0000256" key="1">
    <source>
        <dbReference type="ARBA" id="ARBA00004173"/>
    </source>
</evidence>
<dbReference type="InterPro" id="IPR045293">
    <property type="entry name" value="Complex1_LYR_LYRM2"/>
</dbReference>
<evidence type="ECO:0000256" key="2">
    <source>
        <dbReference type="ARBA" id="ARBA00009508"/>
    </source>
</evidence>
<dbReference type="Proteomes" id="UP000887226">
    <property type="component" value="Unassembled WGS sequence"/>
</dbReference>
<sequence length="101" mass="12132">MIIRLLPIYRCYTTAARRPNYLGKTVDLDHFLQRKKAIALWRSIVRGCKKIEDKSTKQDTLKFAREEFRRNKDVEDITQIRYLTSTGKMEWETMEKYIEGL</sequence>
<comment type="subcellular location">
    <subcellularLocation>
        <location evidence="1">Mitochondrion</location>
    </subcellularLocation>
</comment>
<evidence type="ECO:0000259" key="7">
    <source>
        <dbReference type="Pfam" id="PF05347"/>
    </source>
</evidence>
<reference evidence="8" key="1">
    <citation type="journal article" date="2021" name="IMA Fungus">
        <title>Genomic characterization of three marine fungi, including Emericellopsis atlantica sp. nov. with signatures of a generalist lifestyle and marine biomass degradation.</title>
        <authorList>
            <person name="Hagestad O.C."/>
            <person name="Hou L."/>
            <person name="Andersen J.H."/>
            <person name="Hansen E.H."/>
            <person name="Altermark B."/>
            <person name="Li C."/>
            <person name="Kuhnert E."/>
            <person name="Cox R.J."/>
            <person name="Crous P.W."/>
            <person name="Spatafora J.W."/>
            <person name="Lail K."/>
            <person name="Amirebrahimi M."/>
            <person name="Lipzen A."/>
            <person name="Pangilinan J."/>
            <person name="Andreopoulos W."/>
            <person name="Hayes R.D."/>
            <person name="Ng V."/>
            <person name="Grigoriev I.V."/>
            <person name="Jackson S.A."/>
            <person name="Sutton T.D.S."/>
            <person name="Dobson A.D.W."/>
            <person name="Rama T."/>
        </authorList>
    </citation>
    <scope>NUCLEOTIDE SEQUENCE</scope>
    <source>
        <strain evidence="8">TRa3180A</strain>
    </source>
</reference>
<comment type="function">
    <text evidence="6">Involved in efficient integration of the N-module into mitochondrial respiratory chain complex I.</text>
</comment>
<comment type="caution">
    <text evidence="8">The sequence shown here is derived from an EMBL/GenBank/DDBJ whole genome shotgun (WGS) entry which is preliminary data.</text>
</comment>
<dbReference type="OrthoDB" id="74240at2759"/>
<evidence type="ECO:0000313" key="8">
    <source>
        <dbReference type="EMBL" id="KAG9240454.1"/>
    </source>
</evidence>
<evidence type="ECO:0000313" key="9">
    <source>
        <dbReference type="Proteomes" id="UP000887226"/>
    </source>
</evidence>
<accession>A0A9P7YUZ2</accession>
<protein>
    <recommendedName>
        <fullName evidence="5">LYR motif-containing protein 2</fullName>
    </recommendedName>
</protein>
<comment type="similarity">
    <text evidence="2">Belongs to the complex I LYR family.</text>
</comment>
<dbReference type="AlphaFoldDB" id="A0A9P7YUZ2"/>
<keyword evidence="4" id="KW-0496">Mitochondrion</keyword>
<feature type="domain" description="Complex 1 LYR protein" evidence="7">
    <location>
        <begin position="36"/>
        <end position="92"/>
    </location>
</feature>
<evidence type="ECO:0000256" key="6">
    <source>
        <dbReference type="ARBA" id="ARBA00044735"/>
    </source>
</evidence>
<dbReference type="InterPro" id="IPR008011">
    <property type="entry name" value="Complex1_LYR_dom"/>
</dbReference>
<evidence type="ECO:0000256" key="5">
    <source>
        <dbReference type="ARBA" id="ARBA00026235"/>
    </source>
</evidence>
<dbReference type="PANTHER" id="PTHR13675:SF0">
    <property type="entry name" value="LYR MOTIF-CONTAINING PROTEIN 2"/>
    <property type="match status" value="1"/>
</dbReference>
<organism evidence="8 9">
    <name type="scientific">Calycina marina</name>
    <dbReference type="NCBI Taxonomy" id="1763456"/>
    <lineage>
        <taxon>Eukaryota</taxon>
        <taxon>Fungi</taxon>
        <taxon>Dikarya</taxon>
        <taxon>Ascomycota</taxon>
        <taxon>Pezizomycotina</taxon>
        <taxon>Leotiomycetes</taxon>
        <taxon>Helotiales</taxon>
        <taxon>Pezizellaceae</taxon>
        <taxon>Calycina</taxon>
    </lineage>
</organism>
<dbReference type="Pfam" id="PF05347">
    <property type="entry name" value="Complex1_LYR"/>
    <property type="match status" value="1"/>
</dbReference>
<dbReference type="EMBL" id="MU254442">
    <property type="protein sequence ID" value="KAG9240454.1"/>
    <property type="molecule type" value="Genomic_DNA"/>
</dbReference>
<name>A0A9P7YUZ2_9HELO</name>